<organism evidence="9 10">
    <name type="scientific">Candidatus Lokiarchaeum ossiferum</name>
    <dbReference type="NCBI Taxonomy" id="2951803"/>
    <lineage>
        <taxon>Archaea</taxon>
        <taxon>Promethearchaeati</taxon>
        <taxon>Promethearchaeota</taxon>
        <taxon>Promethearchaeia</taxon>
        <taxon>Promethearchaeales</taxon>
        <taxon>Promethearchaeaceae</taxon>
        <taxon>Candidatus Lokiarchaeum</taxon>
    </lineage>
</organism>
<dbReference type="InterPro" id="IPR017853">
    <property type="entry name" value="GH"/>
</dbReference>
<feature type="domain" description="Glycoside hydrolase family 2 immunoglobulin-like beta-sandwich" evidence="6">
    <location>
        <begin position="231"/>
        <end position="326"/>
    </location>
</feature>
<dbReference type="Gene3D" id="2.60.40.10">
    <property type="entry name" value="Immunoglobulins"/>
    <property type="match status" value="2"/>
</dbReference>
<evidence type="ECO:0000256" key="1">
    <source>
        <dbReference type="ARBA" id="ARBA00000829"/>
    </source>
</evidence>
<dbReference type="Pfam" id="PF22666">
    <property type="entry name" value="Glyco_hydro_2_N2"/>
    <property type="match status" value="1"/>
</dbReference>
<dbReference type="InterPro" id="IPR041625">
    <property type="entry name" value="Beta-mannosidase_Ig"/>
</dbReference>
<dbReference type="Pfam" id="PF17753">
    <property type="entry name" value="Ig_mannosidase"/>
    <property type="match status" value="1"/>
</dbReference>
<evidence type="ECO:0000259" key="8">
    <source>
        <dbReference type="Pfam" id="PF22666"/>
    </source>
</evidence>
<dbReference type="InterPro" id="IPR013783">
    <property type="entry name" value="Ig-like_fold"/>
</dbReference>
<reference evidence="9" key="1">
    <citation type="submission" date="2022-09" db="EMBL/GenBank/DDBJ databases">
        <title>Actin cytoskeleton and complex cell architecture in an #Asgard archaeon.</title>
        <authorList>
            <person name="Ponce Toledo R.I."/>
            <person name="Schleper C."/>
            <person name="Rodrigues Oliveira T."/>
            <person name="Wollweber F."/>
            <person name="Xu J."/>
            <person name="Rittmann S."/>
            <person name="Klingl A."/>
            <person name="Pilhofer M."/>
        </authorList>
    </citation>
    <scope>NUCLEOTIDE SEQUENCE</scope>
    <source>
        <strain evidence="9">B-35</strain>
    </source>
</reference>
<gene>
    <name evidence="9" type="ORF">NEF87_001133</name>
</gene>
<keyword evidence="3" id="KW-0378">Hydrolase</keyword>
<dbReference type="SUPFAM" id="SSF49785">
    <property type="entry name" value="Galactose-binding domain-like"/>
    <property type="match status" value="1"/>
</dbReference>
<evidence type="ECO:0000256" key="3">
    <source>
        <dbReference type="ARBA" id="ARBA00022801"/>
    </source>
</evidence>
<proteinExistence type="predicted"/>
<evidence type="ECO:0000313" key="10">
    <source>
        <dbReference type="Proteomes" id="UP001208689"/>
    </source>
</evidence>
<dbReference type="InterPro" id="IPR036156">
    <property type="entry name" value="Beta-gal/glucu_dom_sf"/>
</dbReference>
<dbReference type="Gene3D" id="3.20.20.80">
    <property type="entry name" value="Glycosidases"/>
    <property type="match status" value="1"/>
</dbReference>
<evidence type="ECO:0000256" key="5">
    <source>
        <dbReference type="ARBA" id="ARBA00023295"/>
    </source>
</evidence>
<dbReference type="InterPro" id="IPR008979">
    <property type="entry name" value="Galactose-bd-like_sf"/>
</dbReference>
<dbReference type="Proteomes" id="UP001208689">
    <property type="component" value="Chromosome"/>
</dbReference>
<keyword evidence="4" id="KW-0325">Glycoprotein</keyword>
<dbReference type="Pfam" id="PF00703">
    <property type="entry name" value="Glyco_hydro_2"/>
    <property type="match status" value="1"/>
</dbReference>
<keyword evidence="5" id="KW-0326">Glycosidase</keyword>
<feature type="domain" description="Beta-mannosidase-like galactose-binding" evidence="8">
    <location>
        <begin position="21"/>
        <end position="189"/>
    </location>
</feature>
<dbReference type="InterPro" id="IPR006102">
    <property type="entry name" value="Ig-like_GH2"/>
</dbReference>
<dbReference type="SUPFAM" id="SSF51445">
    <property type="entry name" value="(Trans)glycosidases"/>
    <property type="match status" value="1"/>
</dbReference>
<dbReference type="SUPFAM" id="SSF49303">
    <property type="entry name" value="beta-Galactosidase/glucuronidase domain"/>
    <property type="match status" value="2"/>
</dbReference>
<protein>
    <recommendedName>
        <fullName evidence="2">beta-mannosidase</fullName>
        <ecNumber evidence="2">3.2.1.25</ecNumber>
    </recommendedName>
</protein>
<keyword evidence="10" id="KW-1185">Reference proteome</keyword>
<evidence type="ECO:0000259" key="7">
    <source>
        <dbReference type="Pfam" id="PF17753"/>
    </source>
</evidence>
<dbReference type="InterPro" id="IPR054593">
    <property type="entry name" value="Beta-mannosidase-like_N2"/>
</dbReference>
<dbReference type="EC" id="3.2.1.25" evidence="2"/>
<evidence type="ECO:0000256" key="2">
    <source>
        <dbReference type="ARBA" id="ARBA00012754"/>
    </source>
</evidence>
<comment type="catalytic activity">
    <reaction evidence="1">
        <text>Hydrolysis of terminal, non-reducing beta-D-mannose residues in beta-D-mannosides.</text>
        <dbReference type="EC" id="3.2.1.25"/>
    </reaction>
</comment>
<feature type="domain" description="Beta-mannosidase Ig-fold" evidence="7">
    <location>
        <begin position="819"/>
        <end position="889"/>
    </location>
</feature>
<dbReference type="Gene3D" id="2.60.120.260">
    <property type="entry name" value="Galactose-binding domain-like"/>
    <property type="match status" value="1"/>
</dbReference>
<dbReference type="InterPro" id="IPR050887">
    <property type="entry name" value="Beta-mannosidase_GH2"/>
</dbReference>
<evidence type="ECO:0000259" key="6">
    <source>
        <dbReference type="Pfam" id="PF00703"/>
    </source>
</evidence>
<evidence type="ECO:0000313" key="9">
    <source>
        <dbReference type="EMBL" id="UYP44848.1"/>
    </source>
</evidence>
<accession>A0ABY6HMW2</accession>
<name>A0ABY6HMW2_9ARCH</name>
<evidence type="ECO:0000256" key="4">
    <source>
        <dbReference type="ARBA" id="ARBA00023180"/>
    </source>
</evidence>
<dbReference type="PANTHER" id="PTHR43730">
    <property type="entry name" value="BETA-MANNOSIDASE"/>
    <property type="match status" value="1"/>
</dbReference>
<sequence>MNSVSSTNLLSPQNLSLNKGWTIQNSSIKPIHIDVPCTVLEVLEERNIISDPFYGNNEGHISWVFEEDWIFIKKFFISNEILLFEQIELIFHGLDTITTIYLNDKEVSSTKNMFRKYEFDIKNYIHEGLNELKVQFHSPTKYVAKKIEKEHIKLNTGYAGIPGAPYLRKSQYSFGWDWGPKFPDIGIWQPVEIVSWNKVKINSVNIKQKLNFSKHKVHWKKSISSIQPVVDSAEVCIDLELDGKIPLKNMADVDIETSILLDSQIISKFSQKLETSSSSQQLIIQNPKLWWIIGLGDQILYTLQVIIRSHSSSLVLDERQLKFGIRELQLIRQPDQWGESFYFSLNRVPIFAKGANWIPIDSCIPRGKKMGLYEMNLHAAIDANMNFLRVWGGGIYEDDLFYDLCDQLGILVWQDFPFACAIYPYNDEFLKNVEVEVIQNIKRIRNHPSLALWCGNNEIEQLWPLLAFESRLLGKKVHRKFKVGYHKLFEQKLPFLTERFDPSRSYWPSSPSNGFSEGKKFKGSLLNLLKSNQAHTGDSHFWKVWHQSAPFSAFRKFNSRFMSEYGFESFPSLKTIKSFCPDSELDFFSSIMENHQKNLAGNAKILKYMKRRFKIPSSFESQVILSQITHGEALEYGIEHWRRHRTNFECMGSLYWQLNDCWPVASWSSVDYYGRWKASHYFVKRSYSPLLISIQESDSKVEIWGTNDLQYPVQSSVKWSIQNHLGVIKYQNSVEVNLDPCCSILIDKITLKQLSISRRELKNHVIFYSTQFNGIESLRDRAFGFRLFKEPKSFPLQNPGINFDLFPINSEEKKIQDRFSFQIKISAKKIALYVHFKVQDCDFIVSDNYFSLHPNEDRVITMKILLNKQGITKNLEELQKKISIESLFSLMR</sequence>
<dbReference type="PANTHER" id="PTHR43730:SF1">
    <property type="entry name" value="BETA-MANNOSIDASE"/>
    <property type="match status" value="1"/>
</dbReference>
<dbReference type="EMBL" id="CP104013">
    <property type="protein sequence ID" value="UYP44848.1"/>
    <property type="molecule type" value="Genomic_DNA"/>
</dbReference>